<evidence type="ECO:0000313" key="1">
    <source>
        <dbReference type="EMBL" id="TFK59226.1"/>
    </source>
</evidence>
<organism evidence="1 2">
    <name type="scientific">Pluteus cervinus</name>
    <dbReference type="NCBI Taxonomy" id="181527"/>
    <lineage>
        <taxon>Eukaryota</taxon>
        <taxon>Fungi</taxon>
        <taxon>Dikarya</taxon>
        <taxon>Basidiomycota</taxon>
        <taxon>Agaricomycotina</taxon>
        <taxon>Agaricomycetes</taxon>
        <taxon>Agaricomycetidae</taxon>
        <taxon>Agaricales</taxon>
        <taxon>Pluteineae</taxon>
        <taxon>Pluteaceae</taxon>
        <taxon>Pluteus</taxon>
    </lineage>
</organism>
<proteinExistence type="predicted"/>
<protein>
    <submittedName>
        <fullName evidence="1">Uncharacterized protein</fullName>
    </submittedName>
</protein>
<gene>
    <name evidence="1" type="ORF">BDN72DRAFT_781032</name>
</gene>
<dbReference type="Proteomes" id="UP000308600">
    <property type="component" value="Unassembled WGS sequence"/>
</dbReference>
<dbReference type="EMBL" id="ML209044">
    <property type="protein sequence ID" value="TFK59226.1"/>
    <property type="molecule type" value="Genomic_DNA"/>
</dbReference>
<sequence length="542" mass="61605">MEFKFDESDDPFHDRSPSFQRDSIAARETLGQIYLAATAHLAAQFRTHVFTLLVFPKYSRLIRWDRAGMVVTSKIRHADKGHLITTFFKRFGKASPEARGVDTTVQAHGLNVVEEAKVRKLLATRSDTVLYKVLVGSKSFIIGDTVLLSASSAFGRATRWYRAYDPTAAKNGLPCVFILKDTWRIWTPNRPTEYDILKRLEDAEVEHVPVAVCGSDVDPALETNHRTKTQEYVNRSWNKRQLPLRVHRHYRLVTEELDKHMQDCTTVKEAVTMIRDASIGHQQAHDKAGIVHGDVNWANIMTKRDINGILRGYLIDWDMCKLLNEDGSLEDCDQVPERTGTWSFIAARLIAEPGPTTLQTRVDDVESFFHVLIYLASMYTSHTWGSSQGLTRFLLNYFQDHVVLDGKELGGTQKIAFFHRHGSDLLLELNNVPLSGILTHLVKALALRYPRETMSDPFDEEPEEEKMSPMDEARFYQLSSDSSWLANILTQGLALPGWDDHNEMTPHKLPDLGNEPKGLYAARKKVDCDGPPMKKKRKVQSS</sequence>
<name>A0ACD3A0M1_9AGAR</name>
<reference evidence="1 2" key="1">
    <citation type="journal article" date="2019" name="Nat. Ecol. Evol.">
        <title>Megaphylogeny resolves global patterns of mushroom evolution.</title>
        <authorList>
            <person name="Varga T."/>
            <person name="Krizsan K."/>
            <person name="Foldi C."/>
            <person name="Dima B."/>
            <person name="Sanchez-Garcia M."/>
            <person name="Sanchez-Ramirez S."/>
            <person name="Szollosi G.J."/>
            <person name="Szarkandi J.G."/>
            <person name="Papp V."/>
            <person name="Albert L."/>
            <person name="Andreopoulos W."/>
            <person name="Angelini C."/>
            <person name="Antonin V."/>
            <person name="Barry K.W."/>
            <person name="Bougher N.L."/>
            <person name="Buchanan P."/>
            <person name="Buyck B."/>
            <person name="Bense V."/>
            <person name="Catcheside P."/>
            <person name="Chovatia M."/>
            <person name="Cooper J."/>
            <person name="Damon W."/>
            <person name="Desjardin D."/>
            <person name="Finy P."/>
            <person name="Geml J."/>
            <person name="Haridas S."/>
            <person name="Hughes K."/>
            <person name="Justo A."/>
            <person name="Karasinski D."/>
            <person name="Kautmanova I."/>
            <person name="Kiss B."/>
            <person name="Kocsube S."/>
            <person name="Kotiranta H."/>
            <person name="LaButti K.M."/>
            <person name="Lechner B.E."/>
            <person name="Liimatainen K."/>
            <person name="Lipzen A."/>
            <person name="Lukacs Z."/>
            <person name="Mihaltcheva S."/>
            <person name="Morgado L.N."/>
            <person name="Niskanen T."/>
            <person name="Noordeloos M.E."/>
            <person name="Ohm R.A."/>
            <person name="Ortiz-Santana B."/>
            <person name="Ovrebo C."/>
            <person name="Racz N."/>
            <person name="Riley R."/>
            <person name="Savchenko A."/>
            <person name="Shiryaev A."/>
            <person name="Soop K."/>
            <person name="Spirin V."/>
            <person name="Szebenyi C."/>
            <person name="Tomsovsky M."/>
            <person name="Tulloss R.E."/>
            <person name="Uehling J."/>
            <person name="Grigoriev I.V."/>
            <person name="Vagvolgyi C."/>
            <person name="Papp T."/>
            <person name="Martin F.M."/>
            <person name="Miettinen O."/>
            <person name="Hibbett D.S."/>
            <person name="Nagy L.G."/>
        </authorList>
    </citation>
    <scope>NUCLEOTIDE SEQUENCE [LARGE SCALE GENOMIC DNA]</scope>
    <source>
        <strain evidence="1 2">NL-1719</strain>
    </source>
</reference>
<evidence type="ECO:0000313" key="2">
    <source>
        <dbReference type="Proteomes" id="UP000308600"/>
    </source>
</evidence>
<keyword evidence="2" id="KW-1185">Reference proteome</keyword>
<accession>A0ACD3A0M1</accession>